<protein>
    <submittedName>
        <fullName evidence="1">Uncharacterized protein</fullName>
    </submittedName>
</protein>
<gene>
    <name evidence="1" type="ORF">OS493_037451</name>
</gene>
<name>A0A9W9ZVV6_9CNID</name>
<dbReference type="EMBL" id="MU825467">
    <property type="protein sequence ID" value="KAJ7388460.1"/>
    <property type="molecule type" value="Genomic_DNA"/>
</dbReference>
<evidence type="ECO:0000313" key="1">
    <source>
        <dbReference type="EMBL" id="KAJ7388460.1"/>
    </source>
</evidence>
<dbReference type="OrthoDB" id="5984134at2759"/>
<evidence type="ECO:0000313" key="2">
    <source>
        <dbReference type="Proteomes" id="UP001163046"/>
    </source>
</evidence>
<proteinExistence type="predicted"/>
<comment type="caution">
    <text evidence="1">The sequence shown here is derived from an EMBL/GenBank/DDBJ whole genome shotgun (WGS) entry which is preliminary data.</text>
</comment>
<dbReference type="Proteomes" id="UP001163046">
    <property type="component" value="Unassembled WGS sequence"/>
</dbReference>
<accession>A0A9W9ZVV6</accession>
<reference evidence="1" key="1">
    <citation type="submission" date="2023-01" db="EMBL/GenBank/DDBJ databases">
        <title>Genome assembly of the deep-sea coral Lophelia pertusa.</title>
        <authorList>
            <person name="Herrera S."/>
            <person name="Cordes E."/>
        </authorList>
    </citation>
    <scope>NUCLEOTIDE SEQUENCE</scope>
    <source>
        <strain evidence="1">USNM1676648</strain>
        <tissue evidence="1">Polyp</tissue>
    </source>
</reference>
<dbReference type="AlphaFoldDB" id="A0A9W9ZVV6"/>
<feature type="non-terminal residue" evidence="1">
    <location>
        <position position="1"/>
    </location>
</feature>
<keyword evidence="2" id="KW-1185">Reference proteome</keyword>
<organism evidence="1 2">
    <name type="scientific">Desmophyllum pertusum</name>
    <dbReference type="NCBI Taxonomy" id="174260"/>
    <lineage>
        <taxon>Eukaryota</taxon>
        <taxon>Metazoa</taxon>
        <taxon>Cnidaria</taxon>
        <taxon>Anthozoa</taxon>
        <taxon>Hexacorallia</taxon>
        <taxon>Scleractinia</taxon>
        <taxon>Caryophylliina</taxon>
        <taxon>Caryophylliidae</taxon>
        <taxon>Desmophyllum</taxon>
    </lineage>
</organism>
<sequence>RKKTDLMEEIPFFPTIAFDSLHQKSENKADASEDKLYECPETRPATEEFQSQSDLDLHMNMFDHQHNPAQLPVEGESSMIS</sequence>